<accession>A0A1B0AI76</accession>
<protein>
    <submittedName>
        <fullName evidence="2">Uncharacterized protein</fullName>
    </submittedName>
</protein>
<keyword evidence="1" id="KW-0472">Membrane</keyword>
<dbReference type="VEuPathDB" id="VectorBase:GPAI046604"/>
<evidence type="ECO:0000256" key="1">
    <source>
        <dbReference type="SAM" id="Phobius"/>
    </source>
</evidence>
<name>A0A1B0AI76_GLOPL</name>
<proteinExistence type="predicted"/>
<evidence type="ECO:0000313" key="3">
    <source>
        <dbReference type="Proteomes" id="UP000092445"/>
    </source>
</evidence>
<keyword evidence="1" id="KW-1133">Transmembrane helix</keyword>
<dbReference type="AlphaFoldDB" id="A0A1B0AI76"/>
<feature type="transmembrane region" description="Helical" evidence="1">
    <location>
        <begin position="70"/>
        <end position="89"/>
    </location>
</feature>
<evidence type="ECO:0000313" key="2">
    <source>
        <dbReference type="EnsemblMetazoa" id="GPAI046604-PA"/>
    </source>
</evidence>
<dbReference type="EnsemblMetazoa" id="GPAI046604-RA">
    <property type="protein sequence ID" value="GPAI046604-PA"/>
    <property type="gene ID" value="GPAI046604"/>
</dbReference>
<organism evidence="2 3">
    <name type="scientific">Glossina pallidipes</name>
    <name type="common">Tsetse fly</name>
    <dbReference type="NCBI Taxonomy" id="7398"/>
    <lineage>
        <taxon>Eukaryota</taxon>
        <taxon>Metazoa</taxon>
        <taxon>Ecdysozoa</taxon>
        <taxon>Arthropoda</taxon>
        <taxon>Hexapoda</taxon>
        <taxon>Insecta</taxon>
        <taxon>Pterygota</taxon>
        <taxon>Neoptera</taxon>
        <taxon>Endopterygota</taxon>
        <taxon>Diptera</taxon>
        <taxon>Brachycera</taxon>
        <taxon>Muscomorpha</taxon>
        <taxon>Hippoboscoidea</taxon>
        <taxon>Glossinidae</taxon>
        <taxon>Glossina</taxon>
    </lineage>
</organism>
<sequence>MDKSLQVTYVTRYPLSYEYKDISTAKPILHQRLMTLSALDTGSSHISIEVFGCMLLIMPTQDLKAPAMQAPYFLILAVILMEIMEFIILTDGQNISENEALLLFDYGIASGNVLKSLSFDALNTSSTQ</sequence>
<dbReference type="Proteomes" id="UP000092445">
    <property type="component" value="Unassembled WGS sequence"/>
</dbReference>
<reference evidence="2" key="2">
    <citation type="submission" date="2020-05" db="UniProtKB">
        <authorList>
            <consortium name="EnsemblMetazoa"/>
        </authorList>
    </citation>
    <scope>IDENTIFICATION</scope>
    <source>
        <strain evidence="2">IAEA</strain>
    </source>
</reference>
<reference evidence="3" key="1">
    <citation type="submission" date="2014-03" db="EMBL/GenBank/DDBJ databases">
        <authorList>
            <person name="Aksoy S."/>
            <person name="Warren W."/>
            <person name="Wilson R.K."/>
        </authorList>
    </citation>
    <scope>NUCLEOTIDE SEQUENCE [LARGE SCALE GENOMIC DNA]</scope>
    <source>
        <strain evidence="3">IAEA</strain>
    </source>
</reference>
<keyword evidence="3" id="KW-1185">Reference proteome</keyword>
<keyword evidence="1" id="KW-0812">Transmembrane</keyword>